<evidence type="ECO:0000313" key="4">
    <source>
        <dbReference type="Proteomes" id="UP000653480"/>
    </source>
</evidence>
<accession>A0A8H9GZW2</accession>
<dbReference type="AlphaFoldDB" id="A0A8H9GZW2"/>
<evidence type="ECO:0000256" key="2">
    <source>
        <dbReference type="SAM" id="Phobius"/>
    </source>
</evidence>
<organism evidence="3 4">
    <name type="scientific">Microbispora bryophytorum</name>
    <dbReference type="NCBI Taxonomy" id="1460882"/>
    <lineage>
        <taxon>Bacteria</taxon>
        <taxon>Bacillati</taxon>
        <taxon>Actinomycetota</taxon>
        <taxon>Actinomycetes</taxon>
        <taxon>Streptosporangiales</taxon>
        <taxon>Streptosporangiaceae</taxon>
        <taxon>Microbispora</taxon>
    </lineage>
</organism>
<feature type="region of interest" description="Disordered" evidence="1">
    <location>
        <begin position="1"/>
        <end position="63"/>
    </location>
</feature>
<keyword evidence="2" id="KW-1133">Transmembrane helix</keyword>
<dbReference type="Proteomes" id="UP000653480">
    <property type="component" value="Unassembled WGS sequence"/>
</dbReference>
<gene>
    <name evidence="3" type="ORF">GCM10011574_18530</name>
</gene>
<comment type="caution">
    <text evidence="3">The sequence shown here is derived from an EMBL/GenBank/DDBJ whole genome shotgun (WGS) entry which is preliminary data.</text>
</comment>
<evidence type="ECO:0000256" key="1">
    <source>
        <dbReference type="SAM" id="MobiDB-lite"/>
    </source>
</evidence>
<keyword evidence="2" id="KW-0812">Transmembrane</keyword>
<feature type="compositionally biased region" description="Pro residues" evidence="1">
    <location>
        <begin position="12"/>
        <end position="61"/>
    </location>
</feature>
<name>A0A8H9GZW2_9ACTN</name>
<protein>
    <submittedName>
        <fullName evidence="3">Uncharacterized protein</fullName>
    </submittedName>
</protein>
<reference evidence="3" key="1">
    <citation type="journal article" date="2014" name="Int. J. Syst. Evol. Microbiol.">
        <title>Complete genome sequence of Corynebacterium casei LMG S-19264T (=DSM 44701T), isolated from a smear-ripened cheese.</title>
        <authorList>
            <consortium name="US DOE Joint Genome Institute (JGI-PGF)"/>
            <person name="Walter F."/>
            <person name="Albersmeier A."/>
            <person name="Kalinowski J."/>
            <person name="Ruckert C."/>
        </authorList>
    </citation>
    <scope>NUCLEOTIDE SEQUENCE</scope>
    <source>
        <strain evidence="3">CGMCC 4.7138</strain>
    </source>
</reference>
<dbReference type="SUPFAM" id="SSF81995">
    <property type="entry name" value="beta-sandwich domain of Sec23/24"/>
    <property type="match status" value="1"/>
</dbReference>
<evidence type="ECO:0000313" key="3">
    <source>
        <dbReference type="EMBL" id="GGO06118.1"/>
    </source>
</evidence>
<keyword evidence="2" id="KW-0472">Membrane</keyword>
<keyword evidence="4" id="KW-1185">Reference proteome</keyword>
<reference evidence="3" key="2">
    <citation type="submission" date="2020-09" db="EMBL/GenBank/DDBJ databases">
        <authorList>
            <person name="Sun Q."/>
            <person name="Zhou Y."/>
        </authorList>
    </citation>
    <scope>NUCLEOTIDE SEQUENCE</scope>
    <source>
        <strain evidence="3">CGMCC 4.7138</strain>
    </source>
</reference>
<dbReference type="EMBL" id="BMMN01000002">
    <property type="protein sequence ID" value="GGO06118.1"/>
    <property type="molecule type" value="Genomic_DNA"/>
</dbReference>
<proteinExistence type="predicted"/>
<feature type="transmembrane region" description="Helical" evidence="2">
    <location>
        <begin position="67"/>
        <end position="90"/>
    </location>
</feature>
<sequence>MTTGPGYHQQYPPQPPPQWQSQPPPPPPQWQSQPPPPPPQWQYGPPPQQWQAPPPPPPPGPGRRTGLWVTLGILSLVLVVAVGAGVGLVLRGGGSGDSGDDATGKAATDSNTVVVKDDEITKLVQSHSRALASGDAKAFTSIFDQKNAALVRDQARVFANLRKMPLAEKSYQVLRRQGRAQDSFGRGVKFTQDVAFVHRFDGIDLRPVSEWYRWTIEKASPNAPLVVTKVQGAPPTISGEASKTMYFPGPWDVWPDIVVAKAGDSIVLARPQDAALARRVAPTVSAAAASDLAFWEKNGDPDAAVPTGFVVALVEGKAQLGKLFRTAKANEAGVSIPMPSWGVGNDTVKIGGTRVVMDTTSEFFRNKQGIMEISEHELAHSLVAGLDSAQFALFGRANWITEGFAEYVAGRSQPIAQNRRADEGRAYVAGRLAMPFDGKLPSNALWDFKQMTSVNYLMGHVAMRFIAQKYGERKLVEGVVAAYRAPGDDSEAALFKVLGVTMADFERQWAGYVRAQFA</sequence>